<name>A0A2H3K9R6_9FLAO</name>
<dbReference type="SUPFAM" id="SSF51306">
    <property type="entry name" value="LexA/Signal peptidase"/>
    <property type="match status" value="1"/>
</dbReference>
<dbReference type="Gene3D" id="2.10.109.10">
    <property type="entry name" value="Umud Fragment, subunit A"/>
    <property type="match status" value="1"/>
</dbReference>
<reference evidence="5 6" key="1">
    <citation type="submission" date="2017-09" db="EMBL/GenBank/DDBJ databases">
        <title>Whole genomes of Flavobacteriaceae.</title>
        <authorList>
            <person name="Stine C."/>
            <person name="Li C."/>
            <person name="Tadesse D."/>
        </authorList>
    </citation>
    <scope>NUCLEOTIDE SEQUENCE [LARGE SCALE GENOMIC DNA]</scope>
    <source>
        <strain evidence="5 6">ATCC 35036</strain>
    </source>
</reference>
<evidence type="ECO:0000313" key="6">
    <source>
        <dbReference type="Proteomes" id="UP000220828"/>
    </source>
</evidence>
<keyword evidence="2" id="KW-0238">DNA-binding</keyword>
<dbReference type="Pfam" id="PF00717">
    <property type="entry name" value="Peptidase_S24"/>
    <property type="match status" value="1"/>
</dbReference>
<dbReference type="GO" id="GO:0003677">
    <property type="term" value="F:DNA binding"/>
    <property type="evidence" value="ECO:0007669"/>
    <property type="project" value="UniProtKB-KW"/>
</dbReference>
<evidence type="ECO:0000256" key="3">
    <source>
        <dbReference type="ARBA" id="ARBA00023163"/>
    </source>
</evidence>
<organism evidence="5 6">
    <name type="scientific">Flavobacterium branchiophilum</name>
    <dbReference type="NCBI Taxonomy" id="55197"/>
    <lineage>
        <taxon>Bacteria</taxon>
        <taxon>Pseudomonadati</taxon>
        <taxon>Bacteroidota</taxon>
        <taxon>Flavobacteriia</taxon>
        <taxon>Flavobacteriales</taxon>
        <taxon>Flavobacteriaceae</taxon>
        <taxon>Flavobacterium</taxon>
    </lineage>
</organism>
<proteinExistence type="predicted"/>
<evidence type="ECO:0000259" key="4">
    <source>
        <dbReference type="Pfam" id="PF00717"/>
    </source>
</evidence>
<protein>
    <submittedName>
        <fullName evidence="5">Peptidase S24</fullName>
    </submittedName>
</protein>
<sequence>MMTVAAGLSIGQIGKAIANNSGINSTSIEKILHTYPEINPEWLLMGKGDMLKSEKVADSVNLFALKSDSIHQTQKIPLYNIEASAGIVTLFANASQSEVVDYIQVPNLPKCDGAVAITGDSMYPLLKSGDIIIYKQIQDYSSNIFWGEMYLLSIDLDGDEMVTVKFIQKSNKGENYIKLVSQNQHHQDKDIHLSKLRALALIKASIRINTML</sequence>
<dbReference type="PANTHER" id="PTHR40661:SF1">
    <property type="entry name" value="HTH CRO_C1-TYPE DOMAIN-CONTAINING PROTEIN"/>
    <property type="match status" value="1"/>
</dbReference>
<accession>A0A2H3K9R6</accession>
<evidence type="ECO:0000256" key="2">
    <source>
        <dbReference type="ARBA" id="ARBA00023125"/>
    </source>
</evidence>
<comment type="caution">
    <text evidence="5">The sequence shown here is derived from an EMBL/GenBank/DDBJ whole genome shotgun (WGS) entry which is preliminary data.</text>
</comment>
<keyword evidence="1" id="KW-0805">Transcription regulation</keyword>
<feature type="domain" description="Peptidase S24/S26A/S26B/S26C" evidence="4">
    <location>
        <begin position="77"/>
        <end position="193"/>
    </location>
</feature>
<dbReference type="InterPro" id="IPR039418">
    <property type="entry name" value="LexA-like"/>
</dbReference>
<dbReference type="CDD" id="cd06529">
    <property type="entry name" value="S24_LexA-like"/>
    <property type="match status" value="1"/>
</dbReference>
<dbReference type="Proteomes" id="UP000220828">
    <property type="component" value="Unassembled WGS sequence"/>
</dbReference>
<evidence type="ECO:0000256" key="1">
    <source>
        <dbReference type="ARBA" id="ARBA00023015"/>
    </source>
</evidence>
<dbReference type="PANTHER" id="PTHR40661">
    <property type="match status" value="1"/>
</dbReference>
<gene>
    <name evidence="5" type="ORF">B0A77_15345</name>
</gene>
<dbReference type="InterPro" id="IPR015927">
    <property type="entry name" value="Peptidase_S24_S26A/B/C"/>
</dbReference>
<keyword evidence="3" id="KW-0804">Transcription</keyword>
<dbReference type="EMBL" id="PCMW01000166">
    <property type="protein sequence ID" value="PDS21673.1"/>
    <property type="molecule type" value="Genomic_DNA"/>
</dbReference>
<dbReference type="InterPro" id="IPR036286">
    <property type="entry name" value="LexA/Signal_pep-like_sf"/>
</dbReference>
<dbReference type="AlphaFoldDB" id="A0A2H3K9R6"/>
<evidence type="ECO:0000313" key="5">
    <source>
        <dbReference type="EMBL" id="PDS21673.1"/>
    </source>
</evidence>